<evidence type="ECO:0000313" key="2">
    <source>
        <dbReference type="Proteomes" id="UP001469553"/>
    </source>
</evidence>
<organism evidence="1 2">
    <name type="scientific">Ameca splendens</name>
    <dbReference type="NCBI Taxonomy" id="208324"/>
    <lineage>
        <taxon>Eukaryota</taxon>
        <taxon>Metazoa</taxon>
        <taxon>Chordata</taxon>
        <taxon>Craniata</taxon>
        <taxon>Vertebrata</taxon>
        <taxon>Euteleostomi</taxon>
        <taxon>Actinopterygii</taxon>
        <taxon>Neopterygii</taxon>
        <taxon>Teleostei</taxon>
        <taxon>Neoteleostei</taxon>
        <taxon>Acanthomorphata</taxon>
        <taxon>Ovalentaria</taxon>
        <taxon>Atherinomorphae</taxon>
        <taxon>Cyprinodontiformes</taxon>
        <taxon>Goodeidae</taxon>
        <taxon>Ameca</taxon>
    </lineage>
</organism>
<protein>
    <submittedName>
        <fullName evidence="1">Uncharacterized protein</fullName>
    </submittedName>
</protein>
<accession>A0ABV1A9F5</accession>
<dbReference type="EMBL" id="JAHRIP010085080">
    <property type="protein sequence ID" value="MEQ2314073.1"/>
    <property type="molecule type" value="Genomic_DNA"/>
</dbReference>
<dbReference type="Proteomes" id="UP001469553">
    <property type="component" value="Unassembled WGS sequence"/>
</dbReference>
<evidence type="ECO:0000313" key="1">
    <source>
        <dbReference type="EMBL" id="MEQ2314073.1"/>
    </source>
</evidence>
<comment type="caution">
    <text evidence="1">The sequence shown here is derived from an EMBL/GenBank/DDBJ whole genome shotgun (WGS) entry which is preliminary data.</text>
</comment>
<sequence>MTTPRHPAVTPSLWVVLKVDQGGACRHFIPSLSVYSSVHVSSHGWSTKSVPLQTAKTEMVWTCRTVGDQAAGRRKILDALIVNTKVSGATERSLMIQSNQLKETRVNSRERRLTISVCIRGTYVKVVSLGNRKRIQT</sequence>
<name>A0ABV1A9F5_9TELE</name>
<gene>
    <name evidence="1" type="ORF">AMECASPLE_008332</name>
</gene>
<reference evidence="1 2" key="1">
    <citation type="submission" date="2021-06" db="EMBL/GenBank/DDBJ databases">
        <authorList>
            <person name="Palmer J.M."/>
        </authorList>
    </citation>
    <scope>NUCLEOTIDE SEQUENCE [LARGE SCALE GENOMIC DNA]</scope>
    <source>
        <strain evidence="1 2">AS_MEX2019</strain>
        <tissue evidence="1">Muscle</tissue>
    </source>
</reference>
<proteinExistence type="predicted"/>
<keyword evidence="2" id="KW-1185">Reference proteome</keyword>